<feature type="compositionally biased region" description="Basic and acidic residues" evidence="4">
    <location>
        <begin position="28"/>
        <end position="37"/>
    </location>
</feature>
<gene>
    <name evidence="6" type="ORF">DW352_20390</name>
</gene>
<dbReference type="Gene3D" id="1.10.10.10">
    <property type="entry name" value="Winged helix-like DNA-binding domain superfamily/Winged helix DNA-binding domain"/>
    <property type="match status" value="1"/>
</dbReference>
<accession>A0A346A0H9</accession>
<dbReference type="Pfam" id="PF00392">
    <property type="entry name" value="GntR"/>
    <property type="match status" value="1"/>
</dbReference>
<feature type="compositionally biased region" description="Basic residues" evidence="4">
    <location>
        <begin position="1"/>
        <end position="14"/>
    </location>
</feature>
<protein>
    <submittedName>
        <fullName evidence="6">GntR family transcriptional regulator</fullName>
    </submittedName>
</protein>
<dbReference type="Gene3D" id="1.20.120.530">
    <property type="entry name" value="GntR ligand-binding domain-like"/>
    <property type="match status" value="1"/>
</dbReference>
<dbReference type="OrthoDB" id="9028214at2"/>
<organism evidence="6 7">
    <name type="scientific">Pseudolabrys taiwanensis</name>
    <dbReference type="NCBI Taxonomy" id="331696"/>
    <lineage>
        <taxon>Bacteria</taxon>
        <taxon>Pseudomonadati</taxon>
        <taxon>Pseudomonadota</taxon>
        <taxon>Alphaproteobacteria</taxon>
        <taxon>Hyphomicrobiales</taxon>
        <taxon>Xanthobacteraceae</taxon>
        <taxon>Pseudolabrys</taxon>
    </lineage>
</organism>
<dbReference type="SMART" id="SM00895">
    <property type="entry name" value="FCD"/>
    <property type="match status" value="1"/>
</dbReference>
<dbReference type="InterPro" id="IPR008920">
    <property type="entry name" value="TF_FadR/GntR_C"/>
</dbReference>
<dbReference type="Proteomes" id="UP000254889">
    <property type="component" value="Chromosome"/>
</dbReference>
<keyword evidence="2" id="KW-0238">DNA-binding</keyword>
<dbReference type="SUPFAM" id="SSF48008">
    <property type="entry name" value="GntR ligand-binding domain-like"/>
    <property type="match status" value="1"/>
</dbReference>
<keyword evidence="7" id="KW-1185">Reference proteome</keyword>
<dbReference type="InterPro" id="IPR036390">
    <property type="entry name" value="WH_DNA-bd_sf"/>
</dbReference>
<dbReference type="PANTHER" id="PTHR43537">
    <property type="entry name" value="TRANSCRIPTIONAL REGULATOR, GNTR FAMILY"/>
    <property type="match status" value="1"/>
</dbReference>
<feature type="domain" description="HTH gntR-type" evidence="5">
    <location>
        <begin position="39"/>
        <end position="106"/>
    </location>
</feature>
<dbReference type="InterPro" id="IPR036388">
    <property type="entry name" value="WH-like_DNA-bd_sf"/>
</dbReference>
<evidence type="ECO:0000313" key="6">
    <source>
        <dbReference type="EMBL" id="AXK82676.1"/>
    </source>
</evidence>
<dbReference type="AlphaFoldDB" id="A0A346A0H9"/>
<evidence type="ECO:0000256" key="3">
    <source>
        <dbReference type="ARBA" id="ARBA00023163"/>
    </source>
</evidence>
<evidence type="ECO:0000256" key="4">
    <source>
        <dbReference type="SAM" id="MobiDB-lite"/>
    </source>
</evidence>
<dbReference type="PROSITE" id="PS50949">
    <property type="entry name" value="HTH_GNTR"/>
    <property type="match status" value="1"/>
</dbReference>
<dbReference type="KEGG" id="ptaw:DW352_20390"/>
<dbReference type="GO" id="GO:0003700">
    <property type="term" value="F:DNA-binding transcription factor activity"/>
    <property type="evidence" value="ECO:0007669"/>
    <property type="project" value="InterPro"/>
</dbReference>
<name>A0A346A0H9_9HYPH</name>
<keyword evidence="1" id="KW-0805">Transcription regulation</keyword>
<evidence type="ECO:0000256" key="1">
    <source>
        <dbReference type="ARBA" id="ARBA00023015"/>
    </source>
</evidence>
<feature type="region of interest" description="Disordered" evidence="4">
    <location>
        <begin position="1"/>
        <end position="39"/>
    </location>
</feature>
<keyword evidence="3" id="KW-0804">Transcription</keyword>
<proteinExistence type="predicted"/>
<dbReference type="InterPro" id="IPR011711">
    <property type="entry name" value="GntR_C"/>
</dbReference>
<dbReference type="SUPFAM" id="SSF46785">
    <property type="entry name" value="Winged helix' DNA-binding domain"/>
    <property type="match status" value="1"/>
</dbReference>
<dbReference type="CDD" id="cd07377">
    <property type="entry name" value="WHTH_GntR"/>
    <property type="match status" value="1"/>
</dbReference>
<reference evidence="6 7" key="1">
    <citation type="submission" date="2018-07" db="EMBL/GenBank/DDBJ databases">
        <authorList>
            <person name="Quirk P.G."/>
            <person name="Krulwich T.A."/>
        </authorList>
    </citation>
    <scope>NUCLEOTIDE SEQUENCE [LARGE SCALE GENOMIC DNA]</scope>
    <source>
        <strain evidence="6 7">CC-BB4</strain>
    </source>
</reference>
<evidence type="ECO:0000256" key="2">
    <source>
        <dbReference type="ARBA" id="ARBA00023125"/>
    </source>
</evidence>
<dbReference type="SMART" id="SM00345">
    <property type="entry name" value="HTH_GNTR"/>
    <property type="match status" value="1"/>
</dbReference>
<dbReference type="GO" id="GO:0003677">
    <property type="term" value="F:DNA binding"/>
    <property type="evidence" value="ECO:0007669"/>
    <property type="project" value="UniProtKB-KW"/>
</dbReference>
<dbReference type="Pfam" id="PF07729">
    <property type="entry name" value="FCD"/>
    <property type="match status" value="1"/>
</dbReference>
<dbReference type="InterPro" id="IPR000524">
    <property type="entry name" value="Tscrpt_reg_HTH_GntR"/>
</dbReference>
<sequence length="260" mass="28936">MVSKKVTKKKKVGRPKSAGRPATKKKSVRSEKPKGERGGSLVARAYEELKERIITVYFLPGQYLNEGAICALLGLGRTPVHQALQRLEIDGLVEIMPRKGVIVLPDSIGEIIKILDSRMAVEPELARHAAERATAETAAELKALASVQKSDPDISDIDAFTTSDRAFHRKISDMSGNQVLSDFARNLHERSWRYWYLHLWQTLDIQGSNRQHTAIAEAIAKRNGDAAADAMREHISSLKQRLSQIQNARGGARADRHRSD</sequence>
<dbReference type="PANTHER" id="PTHR43537:SF5">
    <property type="entry name" value="UXU OPERON TRANSCRIPTIONAL REGULATOR"/>
    <property type="match status" value="1"/>
</dbReference>
<evidence type="ECO:0000259" key="5">
    <source>
        <dbReference type="PROSITE" id="PS50949"/>
    </source>
</evidence>
<evidence type="ECO:0000313" key="7">
    <source>
        <dbReference type="Proteomes" id="UP000254889"/>
    </source>
</evidence>
<dbReference type="EMBL" id="CP031417">
    <property type="protein sequence ID" value="AXK82676.1"/>
    <property type="molecule type" value="Genomic_DNA"/>
</dbReference>